<evidence type="ECO:0000313" key="5">
    <source>
        <dbReference type="EMBL" id="TQN69859.1"/>
    </source>
</evidence>
<proteinExistence type="predicted"/>
<dbReference type="PROSITE" id="PS50088">
    <property type="entry name" value="ANK_REPEAT"/>
    <property type="match status" value="9"/>
</dbReference>
<comment type="caution">
    <text evidence="5">The sequence shown here is derived from an EMBL/GenBank/DDBJ whole genome shotgun (WGS) entry which is preliminary data.</text>
</comment>
<keyword evidence="1" id="KW-0677">Repeat</keyword>
<dbReference type="InterPro" id="IPR036770">
    <property type="entry name" value="Ankyrin_rpt-contain_sf"/>
</dbReference>
<name>A0A5Q4BTD9_9PEZI</name>
<dbReference type="GO" id="GO:0004672">
    <property type="term" value="F:protein kinase activity"/>
    <property type="evidence" value="ECO:0007669"/>
    <property type="project" value="InterPro"/>
</dbReference>
<dbReference type="InterPro" id="IPR008271">
    <property type="entry name" value="Ser/Thr_kinase_AS"/>
</dbReference>
<dbReference type="EMBL" id="PUHP01000461">
    <property type="protein sequence ID" value="TQN69859.1"/>
    <property type="molecule type" value="Genomic_DNA"/>
</dbReference>
<feature type="repeat" description="ANK" evidence="3">
    <location>
        <begin position="512"/>
        <end position="544"/>
    </location>
</feature>
<feature type="repeat" description="ANK" evidence="3">
    <location>
        <begin position="611"/>
        <end position="643"/>
    </location>
</feature>
<evidence type="ECO:0000256" key="3">
    <source>
        <dbReference type="PROSITE-ProRule" id="PRU00023"/>
    </source>
</evidence>
<feature type="domain" description="Protein kinase" evidence="4">
    <location>
        <begin position="44"/>
        <end position="311"/>
    </location>
</feature>
<organism evidence="5 6">
    <name type="scientific">Colletotrichum shisoi</name>
    <dbReference type="NCBI Taxonomy" id="2078593"/>
    <lineage>
        <taxon>Eukaryota</taxon>
        <taxon>Fungi</taxon>
        <taxon>Dikarya</taxon>
        <taxon>Ascomycota</taxon>
        <taxon>Pezizomycotina</taxon>
        <taxon>Sordariomycetes</taxon>
        <taxon>Hypocreomycetidae</taxon>
        <taxon>Glomerellales</taxon>
        <taxon>Glomerellaceae</taxon>
        <taxon>Colletotrichum</taxon>
        <taxon>Colletotrichum destructivum species complex</taxon>
    </lineage>
</organism>
<feature type="repeat" description="ANK" evidence="3">
    <location>
        <begin position="545"/>
        <end position="577"/>
    </location>
</feature>
<dbReference type="Pfam" id="PF00023">
    <property type="entry name" value="Ank"/>
    <property type="match status" value="1"/>
</dbReference>
<feature type="repeat" description="ANK" evidence="3">
    <location>
        <begin position="645"/>
        <end position="677"/>
    </location>
</feature>
<dbReference type="PANTHER" id="PTHR24126">
    <property type="entry name" value="ANKYRIN REPEAT, PH AND SEC7 DOMAIN CONTAINING PROTEIN SECG-RELATED"/>
    <property type="match status" value="1"/>
</dbReference>
<keyword evidence="5" id="KW-0808">Transferase</keyword>
<keyword evidence="2 3" id="KW-0040">ANK repeat</keyword>
<dbReference type="PROSITE" id="PS50297">
    <property type="entry name" value="ANK_REP_REGION"/>
    <property type="match status" value="8"/>
</dbReference>
<dbReference type="SUPFAM" id="SSF48403">
    <property type="entry name" value="Ankyrin repeat"/>
    <property type="match status" value="1"/>
</dbReference>
<dbReference type="GO" id="GO:0005524">
    <property type="term" value="F:ATP binding"/>
    <property type="evidence" value="ECO:0007669"/>
    <property type="project" value="InterPro"/>
</dbReference>
<dbReference type="SMART" id="SM00220">
    <property type="entry name" value="S_TKc"/>
    <property type="match status" value="1"/>
</dbReference>
<dbReference type="PANTHER" id="PTHR24126:SF14">
    <property type="entry name" value="ANK_REP_REGION DOMAIN-CONTAINING PROTEIN"/>
    <property type="match status" value="1"/>
</dbReference>
<dbReference type="PROSITE" id="PS00108">
    <property type="entry name" value="PROTEIN_KINASE_ST"/>
    <property type="match status" value="1"/>
</dbReference>
<evidence type="ECO:0000259" key="4">
    <source>
        <dbReference type="PROSITE" id="PS50011"/>
    </source>
</evidence>
<gene>
    <name evidence="5" type="primary">ANKK1</name>
    <name evidence="5" type="ORF">CSHISOI_05603</name>
</gene>
<dbReference type="PROSITE" id="PS50011">
    <property type="entry name" value="PROTEIN_KINASE_DOM"/>
    <property type="match status" value="1"/>
</dbReference>
<feature type="repeat" description="ANK" evidence="3">
    <location>
        <begin position="678"/>
        <end position="710"/>
    </location>
</feature>
<dbReference type="OrthoDB" id="10252171at2759"/>
<dbReference type="InterPro" id="IPR000719">
    <property type="entry name" value="Prot_kinase_dom"/>
</dbReference>
<feature type="repeat" description="ANK" evidence="3">
    <location>
        <begin position="479"/>
        <end position="511"/>
    </location>
</feature>
<evidence type="ECO:0000256" key="1">
    <source>
        <dbReference type="ARBA" id="ARBA00022737"/>
    </source>
</evidence>
<reference evidence="5 6" key="1">
    <citation type="journal article" date="2019" name="Sci. Rep.">
        <title>Colletotrichum shisoi sp. nov., an anthracnose pathogen of Perilla frutescens in Japan: molecular phylogenetic, morphological and genomic evidence.</title>
        <authorList>
            <person name="Gan P."/>
            <person name="Tsushima A."/>
            <person name="Hiroyama R."/>
            <person name="Narusaka M."/>
            <person name="Takano Y."/>
            <person name="Narusaka Y."/>
            <person name="Kawaradani M."/>
            <person name="Damm U."/>
            <person name="Shirasu K."/>
        </authorList>
    </citation>
    <scope>NUCLEOTIDE SEQUENCE [LARGE SCALE GENOMIC DNA]</scope>
    <source>
        <strain evidence="5 6">PG-2018a</strain>
    </source>
</reference>
<protein>
    <submittedName>
        <fullName evidence="5">Ankyrin repeat and protein kinase domain-containing protein 1</fullName>
    </submittedName>
</protein>
<dbReference type="Gene3D" id="1.10.510.10">
    <property type="entry name" value="Transferase(Phosphotransferase) domain 1"/>
    <property type="match status" value="1"/>
</dbReference>
<sequence>MSLHSDLVQESKLETTIFPSHTRHTFYQRGTTGRERRLKVEEQWTRKKRLGQGAYGTVWLETCDRPARQNVPAVRAVKEIPIDAATSDKVEYLQELEAIMKFSQSRYTPCFVQSFGWFEGPESIYITMEYIANGDLQQHLRQPIPEREAKMVAFQLAEGLEHMHTNGFTHRDLKPGNILVVCGSPNWLVQISDFGISKRLRSDQPTLGTIRKGTLGFMAPEMLGFVKDRGHPHAVDIWSLGAVVYRMLTNGSLLADISQLHKYALGEASLPTKELDSCGATPSLRDLLHRLLAPSPKTRPSATDILNHEWFQNDIGTSLEDNVETGGDDDLADKLQLDALSFRDRHEAPDSADETGDSYSYSAAWTTVVLSKTATRPTEGKPVSKPAIETAKGIISSGAVEVPHENAADTVSNEGTIPVKPHIPLITTRCTAAEAQTPEPRVKKGYSASHAESRKVELDPVVIRMPIDDRDDVPPSRTVQWTPLHTASKYGQIERVRRFVEEGADVTLALSSGSTPLSLASSNGHPDVVKLLLDKGANCNVVNNSGWTPLCAALSGGHCEVAKLLILNGADVTAAISDGGTPLHVAVSNGYPDMVKLLLERGADPNAATNEGWTALSWASNRGHVDLVKLLLDWGADSNASVTANISTPLHIAVSAGHLEVVRLLLVKGADCNITTGSGWTPLHSAVKYGQTKSAELLLEYGADVARADKLGWTPLLGAADAGDLPIAILLLSKGAKTSATTADGWTALGFASARGDFSLVKLLLERGADPKVASAGLTPLGLATNNGHELVAKLLRDKMNPNSIFPRVGSSKRMSRPRNKTFTMVLFSKTK</sequence>
<dbReference type="InterPro" id="IPR011009">
    <property type="entry name" value="Kinase-like_dom_sf"/>
</dbReference>
<dbReference type="CDD" id="cd00180">
    <property type="entry name" value="PKc"/>
    <property type="match status" value="1"/>
</dbReference>
<dbReference type="Pfam" id="PF12796">
    <property type="entry name" value="Ank_2"/>
    <property type="match status" value="3"/>
</dbReference>
<dbReference type="InterPro" id="IPR002110">
    <property type="entry name" value="Ankyrin_rpt"/>
</dbReference>
<dbReference type="PRINTS" id="PR01415">
    <property type="entry name" value="ANKYRIN"/>
</dbReference>
<feature type="repeat" description="ANK" evidence="3">
    <location>
        <begin position="744"/>
        <end position="776"/>
    </location>
</feature>
<accession>A0A5Q4BTD9</accession>
<dbReference type="Proteomes" id="UP000326340">
    <property type="component" value="Unassembled WGS sequence"/>
</dbReference>
<feature type="repeat" description="ANK" evidence="3">
    <location>
        <begin position="578"/>
        <end position="610"/>
    </location>
</feature>
<dbReference type="SMART" id="SM00248">
    <property type="entry name" value="ANK"/>
    <property type="match status" value="10"/>
</dbReference>
<dbReference type="Gene3D" id="1.25.40.20">
    <property type="entry name" value="Ankyrin repeat-containing domain"/>
    <property type="match status" value="4"/>
</dbReference>
<dbReference type="AlphaFoldDB" id="A0A5Q4BTD9"/>
<evidence type="ECO:0000256" key="2">
    <source>
        <dbReference type="ARBA" id="ARBA00023043"/>
    </source>
</evidence>
<feature type="repeat" description="ANK" evidence="3">
    <location>
        <begin position="711"/>
        <end position="743"/>
    </location>
</feature>
<dbReference type="SUPFAM" id="SSF56112">
    <property type="entry name" value="Protein kinase-like (PK-like)"/>
    <property type="match status" value="1"/>
</dbReference>
<keyword evidence="6" id="KW-1185">Reference proteome</keyword>
<evidence type="ECO:0000313" key="6">
    <source>
        <dbReference type="Proteomes" id="UP000326340"/>
    </source>
</evidence>
<keyword evidence="5" id="KW-0418">Kinase</keyword>
<dbReference type="Pfam" id="PF00069">
    <property type="entry name" value="Pkinase"/>
    <property type="match status" value="1"/>
</dbReference>